<feature type="compositionally biased region" description="Gly residues" evidence="1">
    <location>
        <begin position="383"/>
        <end position="399"/>
    </location>
</feature>
<dbReference type="EMBL" id="BMAR01000026">
    <property type="protein sequence ID" value="GFR48815.1"/>
    <property type="molecule type" value="Genomic_DNA"/>
</dbReference>
<dbReference type="GO" id="GO:0034513">
    <property type="term" value="F:box H/ACA snoRNA binding"/>
    <property type="evidence" value="ECO:0007669"/>
    <property type="project" value="TreeGrafter"/>
</dbReference>
<feature type="compositionally biased region" description="Low complexity" evidence="1">
    <location>
        <begin position="652"/>
        <end position="668"/>
    </location>
</feature>
<comment type="caution">
    <text evidence="2">The sequence shown here is derived from an EMBL/GenBank/DDBJ whole genome shotgun (WGS) entry which is preliminary data.</text>
</comment>
<feature type="region of interest" description="Disordered" evidence="1">
    <location>
        <begin position="652"/>
        <end position="725"/>
    </location>
</feature>
<gene>
    <name evidence="2" type="ORF">Agub_g10767</name>
</gene>
<keyword evidence="3" id="KW-1185">Reference proteome</keyword>
<name>A0AAD3HQE3_9CHLO</name>
<feature type="compositionally biased region" description="Polar residues" evidence="1">
    <location>
        <begin position="880"/>
        <end position="890"/>
    </location>
</feature>
<dbReference type="AlphaFoldDB" id="A0AAD3HQE3"/>
<dbReference type="PANTHER" id="PTHR23237">
    <property type="entry name" value="NUCLEOLAR PROTEIN FAMILY A MEMBER 1 SNORNP PROTEIN GAR1"/>
    <property type="match status" value="1"/>
</dbReference>
<feature type="region of interest" description="Disordered" evidence="1">
    <location>
        <begin position="146"/>
        <end position="171"/>
    </location>
</feature>
<evidence type="ECO:0000256" key="1">
    <source>
        <dbReference type="SAM" id="MobiDB-lite"/>
    </source>
</evidence>
<dbReference type="GO" id="GO:0031429">
    <property type="term" value="C:box H/ACA snoRNP complex"/>
    <property type="evidence" value="ECO:0007669"/>
    <property type="project" value="TreeGrafter"/>
</dbReference>
<dbReference type="SUPFAM" id="SSF48371">
    <property type="entry name" value="ARM repeat"/>
    <property type="match status" value="1"/>
</dbReference>
<feature type="compositionally biased region" description="Gly residues" evidence="1">
    <location>
        <begin position="118"/>
        <end position="128"/>
    </location>
</feature>
<dbReference type="InterPro" id="IPR011989">
    <property type="entry name" value="ARM-like"/>
</dbReference>
<dbReference type="GO" id="GO:0000454">
    <property type="term" value="P:snoRNA guided rRNA pseudouridine synthesis"/>
    <property type="evidence" value="ECO:0007669"/>
    <property type="project" value="TreeGrafter"/>
</dbReference>
<feature type="compositionally biased region" description="Gly residues" evidence="1">
    <location>
        <begin position="430"/>
        <end position="466"/>
    </location>
</feature>
<feature type="compositionally biased region" description="Polar residues" evidence="1">
    <location>
        <begin position="72"/>
        <end position="103"/>
    </location>
</feature>
<dbReference type="InterPro" id="IPR016024">
    <property type="entry name" value="ARM-type_fold"/>
</dbReference>
<feature type="compositionally biased region" description="Low complexity" evidence="1">
    <location>
        <begin position="958"/>
        <end position="982"/>
    </location>
</feature>
<reference evidence="2 3" key="1">
    <citation type="journal article" date="2021" name="Sci. Rep.">
        <title>Genome sequencing of the multicellular alga Astrephomene provides insights into convergent evolution of germ-soma differentiation.</title>
        <authorList>
            <person name="Yamashita S."/>
            <person name="Yamamoto K."/>
            <person name="Matsuzaki R."/>
            <person name="Suzuki S."/>
            <person name="Yamaguchi H."/>
            <person name="Hirooka S."/>
            <person name="Minakuchi Y."/>
            <person name="Miyagishima S."/>
            <person name="Kawachi M."/>
            <person name="Toyoda A."/>
            <person name="Nozaki H."/>
        </authorList>
    </citation>
    <scope>NUCLEOTIDE SEQUENCE [LARGE SCALE GENOMIC DNA]</scope>
    <source>
        <strain evidence="2 3">NIES-4017</strain>
    </source>
</reference>
<feature type="region of interest" description="Disordered" evidence="1">
    <location>
        <begin position="68"/>
        <end position="129"/>
    </location>
</feature>
<feature type="compositionally biased region" description="Polar residues" evidence="1">
    <location>
        <begin position="906"/>
        <end position="926"/>
    </location>
</feature>
<dbReference type="PANTHER" id="PTHR23237:SF6">
    <property type="entry name" value="H_ACA RIBONUCLEOPROTEIN COMPLEX SUBUNIT 1"/>
    <property type="match status" value="1"/>
</dbReference>
<proteinExistence type="predicted"/>
<feature type="region of interest" description="Disordered" evidence="1">
    <location>
        <begin position="1005"/>
        <end position="1056"/>
    </location>
</feature>
<organism evidence="2 3">
    <name type="scientific">Astrephomene gubernaculifera</name>
    <dbReference type="NCBI Taxonomy" id="47775"/>
    <lineage>
        <taxon>Eukaryota</taxon>
        <taxon>Viridiplantae</taxon>
        <taxon>Chlorophyta</taxon>
        <taxon>core chlorophytes</taxon>
        <taxon>Chlorophyceae</taxon>
        <taxon>CS clade</taxon>
        <taxon>Chlamydomonadales</taxon>
        <taxon>Astrephomenaceae</taxon>
        <taxon>Astrephomene</taxon>
    </lineage>
</organism>
<feature type="region of interest" description="Disordered" evidence="1">
    <location>
        <begin position="1"/>
        <end position="56"/>
    </location>
</feature>
<evidence type="ECO:0000313" key="3">
    <source>
        <dbReference type="Proteomes" id="UP001054857"/>
    </source>
</evidence>
<dbReference type="Proteomes" id="UP001054857">
    <property type="component" value="Unassembled WGS sequence"/>
</dbReference>
<protein>
    <submittedName>
        <fullName evidence="2">Uncharacterized protein</fullName>
    </submittedName>
</protein>
<feature type="region of interest" description="Disordered" evidence="1">
    <location>
        <begin position="372"/>
        <end position="466"/>
    </location>
</feature>
<feature type="compositionally biased region" description="Low complexity" evidence="1">
    <location>
        <begin position="31"/>
        <end position="48"/>
    </location>
</feature>
<accession>A0AAD3HQE3</accession>
<evidence type="ECO:0000313" key="2">
    <source>
        <dbReference type="EMBL" id="GFR48815.1"/>
    </source>
</evidence>
<feature type="region of interest" description="Disordered" evidence="1">
    <location>
        <begin position="873"/>
        <end position="991"/>
    </location>
</feature>
<sequence>MAPSPGASDDLAKRAGSEPLRGAPAAVRSRPITPLTAPPAGTAAGQPASLLQLDPHAASTDAAVTFIERLTRSTQNGSRSRVSTAPNHPDGDSSSAVPPSYTQLPYMPRMGDLHGTTAAGGGGNGGGAAATAAAAAATGMAASAATAAAGGGGTGGNATASHPPPTPPTITTTEKLEVVLPGAPVPPQQQQVGGVPPLVDTSLDAAVAPPPLEGCTLAEYATAADHWLLTDSKLEQYEECVARGLLMVRNLVRCEPRFALQPPTSLLATVRDCLGSKHGLIRAAAASALTAFAACSPGRDAIQKDPAVLSRALHMLGMGIAAGCDNLDTQYACLALANVALNASCKQPLLRLGVLSKATDLLRAVINHFNGTNANGNSHASSGSGGGGSSVGAPGGSGAAHGSNGTSNGNGNGYGYVHRLGNNPNNRHGNAGGGSGGGTSGKGTGNAGGKSGNSGGGGGGGGGVKGGPPASVIRSACFMSTLLTGLAVDAEGREQLQQSGLLDLASELYDRCSTVLGADHTLSRRLALLGEAGGAAELLEELYDGQTIGMGVPWDEDFGGSFTTRASSMGPSGLLRGVSFADNTGRPAGRAYAAMTALNKMMGTEGPSSTSGGSGVLSSHNSFVARSLSRKRSVSASTAAAAAATAALATSNNNNNISNSIPGSSPLGAGATASSPRDMPSAPSRPSRRMLSAGSQKHPQPPSASATAAAPAPPSTSPTTHAWAPIAAGPTAPALASGTATTTIMLGPSPFAQRMSALNLGESGLQTVGSGNSQAAVVGAASQQQQQSSTAMASPSSQGGSMLGVHFSAAIFQDAAAACSSQTDDDSCRCRSSTSYLASQLMAQLNAKSLRLPAVMGFGSSAIRSTCSPAVSFTEGPTGHTPSSMLSQGQGAAVLQSRHSAGLPLSHQQLTTQPPEGSGLQHSASSPCRPRSSGVSVTSGRMQELQKRLITNSKHSMLPDSSRPLSPTRPRSGSSSSPLLARTDSQTSRMDLPFHLVRSSSIASTATKGKASRVSAAYGQHAPNAQQLNRSPSRRPSLNGSAGHGHSLPRKFAPEL</sequence>
<feature type="compositionally biased region" description="Polar residues" evidence="1">
    <location>
        <begin position="1023"/>
        <end position="1040"/>
    </location>
</feature>
<feature type="compositionally biased region" description="Low complexity" evidence="1">
    <location>
        <begin position="372"/>
        <end position="382"/>
    </location>
</feature>
<dbReference type="Gene3D" id="1.25.10.10">
    <property type="entry name" value="Leucine-rich Repeat Variant"/>
    <property type="match status" value="1"/>
</dbReference>